<evidence type="ECO:0000259" key="1">
    <source>
        <dbReference type="Pfam" id="PF18962"/>
    </source>
</evidence>
<gene>
    <name evidence="2" type="ORF">AQPE_3739</name>
</gene>
<dbReference type="RefSeq" id="WP_318347786.1">
    <property type="nucleotide sequence ID" value="NZ_AP018694.1"/>
</dbReference>
<dbReference type="Pfam" id="PF18962">
    <property type="entry name" value="Por_Secre_tail"/>
    <property type="match status" value="1"/>
</dbReference>
<dbReference type="AlphaFoldDB" id="A0A5K7SE68"/>
<keyword evidence="2" id="KW-0282">Flagellum</keyword>
<dbReference type="NCBIfam" id="TIGR04183">
    <property type="entry name" value="Por_Secre_tail"/>
    <property type="match status" value="1"/>
</dbReference>
<keyword evidence="3" id="KW-1185">Reference proteome</keyword>
<evidence type="ECO:0000313" key="2">
    <source>
        <dbReference type="EMBL" id="BBE19554.1"/>
    </source>
</evidence>
<sequence length="317" mass="35545">MAFYTDRKPFSEIYTLTFGLIIFCLSSSLTYDETFPPESSPEQLNGFCNSGFIPEQPNNQENQDRLFIPFNHNENYSVLDLQNTTSNQSNKAIFNSNALISAYPYFPLIYSGYGIDHMNINLVNLALTGLIVGDEIGVFDGNSCVGSAVIEEKDIMENSLSIPASANESTDTKPNGYIEGHKITLKSYRAGIVYLLFFQPVNNSTDTFARGGSLFAFIDFDRSEQETTPDGSEGIKIYPNPFEANLRIEISLSQGLQLNCEIFDITGKLIKTLYKGISEGQQLLIWDGKDNRNHEVSRGVYFCRVNQTTTKIIYLNH</sequence>
<keyword evidence="2" id="KW-0969">Cilium</keyword>
<dbReference type="Gene3D" id="2.60.40.4070">
    <property type="match status" value="1"/>
</dbReference>
<dbReference type="Proteomes" id="UP001193389">
    <property type="component" value="Chromosome"/>
</dbReference>
<evidence type="ECO:0000313" key="3">
    <source>
        <dbReference type="Proteomes" id="UP001193389"/>
    </source>
</evidence>
<accession>A0A5K7SE68</accession>
<dbReference type="InterPro" id="IPR026444">
    <property type="entry name" value="Secre_tail"/>
</dbReference>
<protein>
    <submittedName>
        <fullName evidence="2">Flagellar hook-length control protein FliK</fullName>
    </submittedName>
</protein>
<name>A0A5K7SE68_9BACT</name>
<keyword evidence="2" id="KW-0966">Cell projection</keyword>
<feature type="domain" description="Secretion system C-terminal sorting" evidence="1">
    <location>
        <begin position="237"/>
        <end position="311"/>
    </location>
</feature>
<dbReference type="KEGG" id="anf:AQPE_3739"/>
<dbReference type="EMBL" id="AP018694">
    <property type="protein sequence ID" value="BBE19554.1"/>
    <property type="molecule type" value="Genomic_DNA"/>
</dbReference>
<organism evidence="2 3">
    <name type="scientific">Aquipluma nitroreducens</name>
    <dbReference type="NCBI Taxonomy" id="2010828"/>
    <lineage>
        <taxon>Bacteria</taxon>
        <taxon>Pseudomonadati</taxon>
        <taxon>Bacteroidota</taxon>
        <taxon>Bacteroidia</taxon>
        <taxon>Marinilabiliales</taxon>
        <taxon>Prolixibacteraceae</taxon>
        <taxon>Aquipluma</taxon>
    </lineage>
</organism>
<reference evidence="2" key="1">
    <citation type="journal article" date="2020" name="Int. J. Syst. Evol. Microbiol.">
        <title>Aquipluma nitroreducens gen. nov. sp. nov., a novel facultatively anaerobic bacterium isolated from a freshwater lake.</title>
        <authorList>
            <person name="Watanabe M."/>
            <person name="Kojima H."/>
            <person name="Fukui M."/>
        </authorList>
    </citation>
    <scope>NUCLEOTIDE SEQUENCE</scope>
    <source>
        <strain evidence="2">MeG22</strain>
    </source>
</reference>
<proteinExistence type="predicted"/>